<sequence>MTSEYTDAATAQLVRAAKLERSQAVASALRGFGQSVRALFKRAPFGKSQHI</sequence>
<dbReference type="InterPro" id="IPR058227">
    <property type="entry name" value="RSP_7527-like"/>
</dbReference>
<gene>
    <name evidence="1" type="ORF">Ga0080574_TMP4960</name>
</gene>
<dbReference type="AlphaFoldDB" id="A0A1P8V0R4"/>
<reference evidence="1 2" key="1">
    <citation type="submission" date="2016-04" db="EMBL/GenBank/DDBJ databases">
        <title>Deep-sea bacteria in the southern Pacific.</title>
        <authorList>
            <person name="Tang K."/>
        </authorList>
    </citation>
    <scope>NUCLEOTIDE SEQUENCE [LARGE SCALE GENOMIC DNA]</scope>
    <source>
        <strain evidence="1 2">JLT2014</strain>
        <plasmid evidence="2">ppaby4</plasmid>
    </source>
</reference>
<protein>
    <submittedName>
        <fullName evidence="1">Uncharacterized protein</fullName>
    </submittedName>
</protein>
<name>A0A1P8V0R4_9RHOB</name>
<evidence type="ECO:0000313" key="2">
    <source>
        <dbReference type="Proteomes" id="UP000187059"/>
    </source>
</evidence>
<keyword evidence="1" id="KW-0614">Plasmid</keyword>
<dbReference type="KEGG" id="paby:Ga0080574_TMP4960"/>
<dbReference type="EMBL" id="CP015095">
    <property type="protein sequence ID" value="APZ55242.1"/>
    <property type="molecule type" value="Genomic_DNA"/>
</dbReference>
<geneLocation type="plasmid" evidence="2">
    <name>ppaby4</name>
</geneLocation>
<organism evidence="1 2">
    <name type="scientific">Salipiger abyssi</name>
    <dbReference type="NCBI Taxonomy" id="1250539"/>
    <lineage>
        <taxon>Bacteria</taxon>
        <taxon>Pseudomonadati</taxon>
        <taxon>Pseudomonadota</taxon>
        <taxon>Alphaproteobacteria</taxon>
        <taxon>Rhodobacterales</taxon>
        <taxon>Roseobacteraceae</taxon>
        <taxon>Salipiger</taxon>
    </lineage>
</organism>
<keyword evidence="2" id="KW-1185">Reference proteome</keyword>
<dbReference type="NCBIfam" id="NF046098">
    <property type="entry name" value="RSP_7527_fam"/>
    <property type="match status" value="1"/>
</dbReference>
<evidence type="ECO:0000313" key="1">
    <source>
        <dbReference type="EMBL" id="APZ55242.1"/>
    </source>
</evidence>
<accession>A0A1P8V0R4</accession>
<proteinExistence type="predicted"/>
<dbReference type="RefSeq" id="WP_156876479.1">
    <property type="nucleotide sequence ID" value="NZ_CP015095.1"/>
</dbReference>
<dbReference type="Proteomes" id="UP000187059">
    <property type="component" value="Plasmid pPABY4"/>
</dbReference>